<evidence type="ECO:0000256" key="6">
    <source>
        <dbReference type="ARBA" id="ARBA00023136"/>
    </source>
</evidence>
<protein>
    <submittedName>
        <fullName evidence="11">SusC/RagA family TonB-linked outer membrane protein</fullName>
    </submittedName>
</protein>
<keyword evidence="2 8" id="KW-0813">Transport</keyword>
<comment type="similarity">
    <text evidence="8">Belongs to the TonB-dependent receptor family.</text>
</comment>
<dbReference type="InterPro" id="IPR008969">
    <property type="entry name" value="CarboxyPept-like_regulatory"/>
</dbReference>
<organism evidence="11 12">
    <name type="scientific">Fodinibius salipaludis</name>
    <dbReference type="NCBI Taxonomy" id="2032627"/>
    <lineage>
        <taxon>Bacteria</taxon>
        <taxon>Pseudomonadati</taxon>
        <taxon>Balneolota</taxon>
        <taxon>Balneolia</taxon>
        <taxon>Balneolales</taxon>
        <taxon>Balneolaceae</taxon>
        <taxon>Fodinibius</taxon>
    </lineage>
</organism>
<evidence type="ECO:0000256" key="7">
    <source>
        <dbReference type="ARBA" id="ARBA00023237"/>
    </source>
</evidence>
<keyword evidence="5 9" id="KW-0732">Signal</keyword>
<dbReference type="GO" id="GO:0015344">
    <property type="term" value="F:siderophore uptake transmembrane transporter activity"/>
    <property type="evidence" value="ECO:0007669"/>
    <property type="project" value="TreeGrafter"/>
</dbReference>
<evidence type="ECO:0000256" key="2">
    <source>
        <dbReference type="ARBA" id="ARBA00022448"/>
    </source>
</evidence>
<dbReference type="OrthoDB" id="9768177at2"/>
<evidence type="ECO:0000313" key="11">
    <source>
        <dbReference type="EMBL" id="PAU94207.1"/>
    </source>
</evidence>
<dbReference type="SUPFAM" id="SSF56935">
    <property type="entry name" value="Porins"/>
    <property type="match status" value="1"/>
</dbReference>
<dbReference type="InterPro" id="IPR023997">
    <property type="entry name" value="TonB-dep_OMP_SusC/RagA_CS"/>
</dbReference>
<accession>A0A2A2GBF6</accession>
<dbReference type="RefSeq" id="WP_095606338.1">
    <property type="nucleotide sequence ID" value="NZ_NSKE01000005.1"/>
</dbReference>
<dbReference type="InterPro" id="IPR023996">
    <property type="entry name" value="TonB-dep_OMP_SusC/RagA"/>
</dbReference>
<dbReference type="Proteomes" id="UP000218831">
    <property type="component" value="Unassembled WGS sequence"/>
</dbReference>
<dbReference type="AlphaFoldDB" id="A0A2A2GBF6"/>
<dbReference type="NCBIfam" id="TIGR04056">
    <property type="entry name" value="OMP_RagA_SusC"/>
    <property type="match status" value="1"/>
</dbReference>
<keyword evidence="4 8" id="KW-0812">Transmembrane</keyword>
<dbReference type="Gene3D" id="2.40.170.20">
    <property type="entry name" value="TonB-dependent receptor, beta-barrel domain"/>
    <property type="match status" value="1"/>
</dbReference>
<dbReference type="InterPro" id="IPR012910">
    <property type="entry name" value="Plug_dom"/>
</dbReference>
<dbReference type="InterPro" id="IPR037066">
    <property type="entry name" value="Plug_dom_sf"/>
</dbReference>
<evidence type="ECO:0000256" key="4">
    <source>
        <dbReference type="ARBA" id="ARBA00022692"/>
    </source>
</evidence>
<dbReference type="Pfam" id="PF13715">
    <property type="entry name" value="CarbopepD_reg_2"/>
    <property type="match status" value="1"/>
</dbReference>
<dbReference type="PANTHER" id="PTHR30069">
    <property type="entry name" value="TONB-DEPENDENT OUTER MEMBRANE RECEPTOR"/>
    <property type="match status" value="1"/>
</dbReference>
<evidence type="ECO:0000313" key="12">
    <source>
        <dbReference type="Proteomes" id="UP000218831"/>
    </source>
</evidence>
<keyword evidence="7 8" id="KW-0998">Cell outer membrane</keyword>
<dbReference type="GO" id="GO:0009279">
    <property type="term" value="C:cell outer membrane"/>
    <property type="evidence" value="ECO:0007669"/>
    <property type="project" value="UniProtKB-SubCell"/>
</dbReference>
<gene>
    <name evidence="11" type="ORF">CK503_08310</name>
</gene>
<dbReference type="InterPro" id="IPR036942">
    <property type="entry name" value="Beta-barrel_TonB_sf"/>
</dbReference>
<evidence type="ECO:0000256" key="1">
    <source>
        <dbReference type="ARBA" id="ARBA00004571"/>
    </source>
</evidence>
<dbReference type="EMBL" id="NSKE01000005">
    <property type="protein sequence ID" value="PAU94207.1"/>
    <property type="molecule type" value="Genomic_DNA"/>
</dbReference>
<keyword evidence="3 8" id="KW-1134">Transmembrane beta strand</keyword>
<dbReference type="Gene3D" id="2.170.130.10">
    <property type="entry name" value="TonB-dependent receptor, plug domain"/>
    <property type="match status" value="1"/>
</dbReference>
<sequence>MIKKNTKYLLGVVFLLLSQSAVAQFTVEGTVIDAQSGQALVGVNIYDPGSEQGTTTNTEGFFSLEIPAQSATLRITYVGYNQKNVEVSADNNEITIELQKSVANLDEVVVTGLASSVQRENLANAVSSVDSEQLTGTTSSQTLSSSLYGKVAGANITSNTGAPGGGMSVKLRGVTTINGSSEPLYIIDGIYLNNDAIANGSNAVTQAAAGGSSSNQDNPVNRVADLNPDEIQSIEVLKGASAAAIYGQRASGGVVIITTKRGSGGKAQFSASQSIGLTTIQKKLGQRQFTEATAESAFGPKGKALFNEAKSSNRFLDYEELMYGQEGVLSKTQISSSFGNESTSFYVSGMLQNDEGIIKTTGYEKQSIRANVDHQFTEKFNVSVSSNYIHSESRRGLTGNDNTGTTFGVSMVATPNFIDLRPENGVYPAHPFNTANQLQTRDLFSNSENVNRVLTSVKAEYDIFQKDGNYLALQFQGGVDFFSQNNKLIFPSDLQFERISAQPGTLVETNTNNLNTNTSLMLIHTFSLSENATLVSQGGYTSFNNDQNTISTVGRGILGTQTNVDQTVSVSNNQTRIYQRDRGFFIQEEFNYNDTYITTVGLRGDKSDRNGNVNEIFYYPKASFAWNISNMDFWEGNGPIDNLKLRTAYGQTGNLSTFGAKFTSLGPSNIGGSGGILITNTRGTDDIQPERQKELEAGFDISAWGGTANLSVTVYQKNISELLLQRELEPSTGFSFESFNGGGLRNRGIEASLDLTPVRNNNLNWNSTFTFSKNVSEVTDLSVPAFDVGGFGTSLGVYRVEEGKSATQIVGLDPVKDSNGNFSGDITTKKLGDGEPNFQLSWYNQLNILKNVDFSFMLHWKKGGDVINLTELLSDLNGTTADYDDTDLTFPDFVNEAGGITDDTKNGVKRASLLGVTTRQFVQDGSYLRMREIGLYYNVPTQMIEGISSALRGIRFGVSATNLFTISPYRSYDPEVSNFGNQPIAQGIEVTPYPSTKQYYFHFNIDF</sequence>
<evidence type="ECO:0000256" key="9">
    <source>
        <dbReference type="SAM" id="SignalP"/>
    </source>
</evidence>
<dbReference type="PANTHER" id="PTHR30069:SF29">
    <property type="entry name" value="HEMOGLOBIN AND HEMOGLOBIN-HAPTOGLOBIN-BINDING PROTEIN 1-RELATED"/>
    <property type="match status" value="1"/>
</dbReference>
<evidence type="ECO:0000256" key="8">
    <source>
        <dbReference type="PROSITE-ProRule" id="PRU01360"/>
    </source>
</evidence>
<dbReference type="PROSITE" id="PS52016">
    <property type="entry name" value="TONB_DEPENDENT_REC_3"/>
    <property type="match status" value="1"/>
</dbReference>
<feature type="signal peptide" evidence="9">
    <location>
        <begin position="1"/>
        <end position="23"/>
    </location>
</feature>
<comment type="caution">
    <text evidence="11">The sequence shown here is derived from an EMBL/GenBank/DDBJ whole genome shotgun (WGS) entry which is preliminary data.</text>
</comment>
<dbReference type="Gene3D" id="2.60.40.1120">
    <property type="entry name" value="Carboxypeptidase-like, regulatory domain"/>
    <property type="match status" value="1"/>
</dbReference>
<proteinExistence type="inferred from homology"/>
<evidence type="ECO:0000256" key="5">
    <source>
        <dbReference type="ARBA" id="ARBA00022729"/>
    </source>
</evidence>
<evidence type="ECO:0000256" key="3">
    <source>
        <dbReference type="ARBA" id="ARBA00022452"/>
    </source>
</evidence>
<name>A0A2A2GBF6_9BACT</name>
<comment type="subcellular location">
    <subcellularLocation>
        <location evidence="1 8">Cell outer membrane</location>
        <topology evidence="1 8">Multi-pass membrane protein</topology>
    </subcellularLocation>
</comment>
<feature type="chain" id="PRO_5012991194" evidence="9">
    <location>
        <begin position="24"/>
        <end position="1007"/>
    </location>
</feature>
<dbReference type="InterPro" id="IPR039426">
    <property type="entry name" value="TonB-dep_rcpt-like"/>
</dbReference>
<keyword evidence="6 8" id="KW-0472">Membrane</keyword>
<dbReference type="SUPFAM" id="SSF49464">
    <property type="entry name" value="Carboxypeptidase regulatory domain-like"/>
    <property type="match status" value="1"/>
</dbReference>
<reference evidence="11 12" key="1">
    <citation type="submission" date="2017-08" db="EMBL/GenBank/DDBJ databases">
        <title>Aliifodinibius alkalisoli sp. nov., isolated from saline alkaline soil.</title>
        <authorList>
            <person name="Liu D."/>
            <person name="Zhang G."/>
        </authorList>
    </citation>
    <scope>NUCLEOTIDE SEQUENCE [LARGE SCALE GENOMIC DNA]</scope>
    <source>
        <strain evidence="11 12">WN023</strain>
    </source>
</reference>
<dbReference type="Pfam" id="PF07715">
    <property type="entry name" value="Plug"/>
    <property type="match status" value="1"/>
</dbReference>
<dbReference type="GO" id="GO:0044718">
    <property type="term" value="P:siderophore transmembrane transport"/>
    <property type="evidence" value="ECO:0007669"/>
    <property type="project" value="TreeGrafter"/>
</dbReference>
<dbReference type="NCBIfam" id="TIGR04057">
    <property type="entry name" value="SusC_RagA_signa"/>
    <property type="match status" value="1"/>
</dbReference>
<feature type="domain" description="TonB-dependent receptor plug" evidence="10">
    <location>
        <begin position="120"/>
        <end position="254"/>
    </location>
</feature>
<keyword evidence="12" id="KW-1185">Reference proteome</keyword>
<evidence type="ECO:0000259" key="10">
    <source>
        <dbReference type="Pfam" id="PF07715"/>
    </source>
</evidence>